<dbReference type="PANTHER" id="PTHR43283:SF7">
    <property type="entry name" value="BETA-LACTAMASE-RELATED DOMAIN-CONTAINING PROTEIN"/>
    <property type="match status" value="1"/>
</dbReference>
<sequence>MATSQSLQASAALMIEPNDGQHSNQNFTRNRMTAGPTLSRRAVLAASAASTFAAVSLVGKTVSAADTIPCVATGKPWKTAGDVEVAGWSFAKLREMEAKLYPMATTSMMIAQGGEVVYRYGNLSDVSYLASARKSIMSMLFGRYIAEGKIDLDMTIGEIAIDENDGLLPLEKTAKVKDLLTSSSGVYHAAGSPGGNENTPERGKTKPGSVFLYNNWDFNVLGAIFEKRTGKTVFEALKEDLADPLGFEDFDINRQRMMGYENQSRYLAYHLFLSARDMARLGQLMLQGGKWGGRTIVPESWIAESTEMRFTPEQTKSKEGLGYGYLWWIPTSSDPAFKGSYLMNGNFGQFVLCLPAIDTVIVHRRAVTDEFAIARNQGKTTYEPTKVSAGDFLKIAEAVVAART</sequence>
<dbReference type="EMBL" id="JAVIZC010000001">
    <property type="protein sequence ID" value="MDR6100542.1"/>
    <property type="molecule type" value="Genomic_DNA"/>
</dbReference>
<dbReference type="Proteomes" id="UP001255601">
    <property type="component" value="Unassembled WGS sequence"/>
</dbReference>
<proteinExistence type="predicted"/>
<evidence type="ECO:0000313" key="2">
    <source>
        <dbReference type="EMBL" id="MDR6100542.1"/>
    </source>
</evidence>
<organism evidence="2 3">
    <name type="scientific">Agrobacterium larrymoorei</name>
    <dbReference type="NCBI Taxonomy" id="160699"/>
    <lineage>
        <taxon>Bacteria</taxon>
        <taxon>Pseudomonadati</taxon>
        <taxon>Pseudomonadota</taxon>
        <taxon>Alphaproteobacteria</taxon>
        <taxon>Hyphomicrobiales</taxon>
        <taxon>Rhizobiaceae</taxon>
        <taxon>Rhizobium/Agrobacterium group</taxon>
        <taxon>Agrobacterium</taxon>
    </lineage>
</organism>
<name>A0AAJ2ETM6_9HYPH</name>
<dbReference type="InterPro" id="IPR050789">
    <property type="entry name" value="Diverse_Enzym_Activities"/>
</dbReference>
<reference evidence="2" key="1">
    <citation type="submission" date="2023-08" db="EMBL/GenBank/DDBJ databases">
        <title>Functional and genomic diversity of the sorghum phyllosphere microbiome.</title>
        <authorList>
            <person name="Shade A."/>
        </authorList>
    </citation>
    <scope>NUCLEOTIDE SEQUENCE</scope>
    <source>
        <strain evidence="2">SORGH_AS_0974</strain>
    </source>
</reference>
<dbReference type="Pfam" id="PF00144">
    <property type="entry name" value="Beta-lactamase"/>
    <property type="match status" value="1"/>
</dbReference>
<comment type="caution">
    <text evidence="2">The sequence shown here is derived from an EMBL/GenBank/DDBJ whole genome shotgun (WGS) entry which is preliminary data.</text>
</comment>
<dbReference type="InterPro" id="IPR012338">
    <property type="entry name" value="Beta-lactam/transpept-like"/>
</dbReference>
<dbReference type="PANTHER" id="PTHR43283">
    <property type="entry name" value="BETA-LACTAMASE-RELATED"/>
    <property type="match status" value="1"/>
</dbReference>
<accession>A0AAJ2ETM6</accession>
<dbReference type="InterPro" id="IPR001466">
    <property type="entry name" value="Beta-lactam-related"/>
</dbReference>
<dbReference type="SUPFAM" id="SSF56601">
    <property type="entry name" value="beta-lactamase/transpeptidase-like"/>
    <property type="match status" value="1"/>
</dbReference>
<feature type="domain" description="Beta-lactamase-related" evidence="1">
    <location>
        <begin position="106"/>
        <end position="362"/>
    </location>
</feature>
<evidence type="ECO:0000313" key="3">
    <source>
        <dbReference type="Proteomes" id="UP001255601"/>
    </source>
</evidence>
<protein>
    <submittedName>
        <fullName evidence="2">CubicO group peptidase (Beta-lactamase class C family)</fullName>
    </submittedName>
</protein>
<evidence type="ECO:0000259" key="1">
    <source>
        <dbReference type="Pfam" id="PF00144"/>
    </source>
</evidence>
<dbReference type="AlphaFoldDB" id="A0AAJ2ETM6"/>
<gene>
    <name evidence="2" type="ORF">QE369_000720</name>
</gene>
<dbReference type="Gene3D" id="3.40.710.10">
    <property type="entry name" value="DD-peptidase/beta-lactamase superfamily"/>
    <property type="match status" value="1"/>
</dbReference>
<dbReference type="RefSeq" id="WP_309769598.1">
    <property type="nucleotide sequence ID" value="NZ_JAVIZC010000001.1"/>
</dbReference>